<keyword evidence="1" id="KW-0963">Cytoplasm</keyword>
<dbReference type="RefSeq" id="WP_109837588.1">
    <property type="nucleotide sequence ID" value="NZ_QGKM01000024.1"/>
</dbReference>
<keyword evidence="9" id="KW-0511">Multifunctional enzyme</keyword>
<evidence type="ECO:0000256" key="6">
    <source>
        <dbReference type="ARBA" id="ARBA00022694"/>
    </source>
</evidence>
<dbReference type="InterPro" id="IPR017610">
    <property type="entry name" value="tRNA_S-uridine_synth_MnmC_C"/>
</dbReference>
<reference evidence="11 12" key="1">
    <citation type="submission" date="2018-05" db="EMBL/GenBank/DDBJ databases">
        <title>Leucothrix arctica sp. nov., isolated from Arctic seawater.</title>
        <authorList>
            <person name="Choi A."/>
            <person name="Baek K."/>
        </authorList>
    </citation>
    <scope>NUCLEOTIDE SEQUENCE [LARGE SCALE GENOMIC DNA]</scope>
    <source>
        <strain evidence="11 12">JCM 18388</strain>
    </source>
</reference>
<protein>
    <recommendedName>
        <fullName evidence="10">FAD dependent oxidoreductase domain-containing protein</fullName>
    </recommendedName>
</protein>
<dbReference type="PANTHER" id="PTHR13847">
    <property type="entry name" value="SARCOSINE DEHYDROGENASE-RELATED"/>
    <property type="match status" value="1"/>
</dbReference>
<dbReference type="Pfam" id="PF01266">
    <property type="entry name" value="DAO"/>
    <property type="match status" value="1"/>
</dbReference>
<gene>
    <name evidence="11" type="ORF">DKW60_10365</name>
</gene>
<comment type="caution">
    <text evidence="11">The sequence shown here is derived from an EMBL/GenBank/DDBJ whole genome shotgun (WGS) entry which is preliminary data.</text>
</comment>
<dbReference type="SUPFAM" id="SSF51905">
    <property type="entry name" value="FAD/NAD(P)-binding domain"/>
    <property type="match status" value="1"/>
</dbReference>
<organism evidence="11 12">
    <name type="scientific">Leucothrix pacifica</name>
    <dbReference type="NCBI Taxonomy" id="1247513"/>
    <lineage>
        <taxon>Bacteria</taxon>
        <taxon>Pseudomonadati</taxon>
        <taxon>Pseudomonadota</taxon>
        <taxon>Gammaproteobacteria</taxon>
        <taxon>Thiotrichales</taxon>
        <taxon>Thiotrichaceae</taxon>
        <taxon>Leucothrix</taxon>
    </lineage>
</organism>
<evidence type="ECO:0000256" key="1">
    <source>
        <dbReference type="ARBA" id="ARBA00022490"/>
    </source>
</evidence>
<evidence type="ECO:0000256" key="4">
    <source>
        <dbReference type="ARBA" id="ARBA00022679"/>
    </source>
</evidence>
<keyword evidence="6" id="KW-0819">tRNA processing</keyword>
<dbReference type="NCBIfam" id="TIGR03197">
    <property type="entry name" value="MnmC_Cterm"/>
    <property type="match status" value="1"/>
</dbReference>
<accession>A0A317CFS9</accession>
<proteinExistence type="predicted"/>
<evidence type="ECO:0000256" key="5">
    <source>
        <dbReference type="ARBA" id="ARBA00022691"/>
    </source>
</evidence>
<keyword evidence="4" id="KW-0808">Transferase</keyword>
<dbReference type="AlphaFoldDB" id="A0A317CFS9"/>
<evidence type="ECO:0000259" key="10">
    <source>
        <dbReference type="Pfam" id="PF01266"/>
    </source>
</evidence>
<evidence type="ECO:0000256" key="3">
    <source>
        <dbReference type="ARBA" id="ARBA00022630"/>
    </source>
</evidence>
<dbReference type="EMBL" id="QGKM01000024">
    <property type="protein sequence ID" value="PWQ97448.1"/>
    <property type="molecule type" value="Genomic_DNA"/>
</dbReference>
<keyword evidence="12" id="KW-1185">Reference proteome</keyword>
<dbReference type="PANTHER" id="PTHR13847:SF283">
    <property type="entry name" value="TRNA 5-METHYLAMINOMETHYL-2-THIOURIDINE BIOSYNTHESIS BIFUNCTIONAL PROTEIN MNMC"/>
    <property type="match status" value="1"/>
</dbReference>
<dbReference type="GO" id="GO:0032259">
    <property type="term" value="P:methylation"/>
    <property type="evidence" value="ECO:0007669"/>
    <property type="project" value="UniProtKB-KW"/>
</dbReference>
<evidence type="ECO:0000256" key="8">
    <source>
        <dbReference type="ARBA" id="ARBA00023002"/>
    </source>
</evidence>
<feature type="domain" description="FAD dependent oxidoreductase" evidence="10">
    <location>
        <begin position="17"/>
        <end position="382"/>
    </location>
</feature>
<evidence type="ECO:0000256" key="7">
    <source>
        <dbReference type="ARBA" id="ARBA00022827"/>
    </source>
</evidence>
<keyword evidence="2" id="KW-0489">Methyltransferase</keyword>
<keyword evidence="5" id="KW-0949">S-adenosyl-L-methionine</keyword>
<dbReference type="InterPro" id="IPR036188">
    <property type="entry name" value="FAD/NAD-bd_sf"/>
</dbReference>
<keyword evidence="8" id="KW-0560">Oxidoreductase</keyword>
<sequence>MTPWFDYPTFDCSEKHAVVIGAGIAGCQMTWHLSQLGWRVTLVEQAGNISSQASGNLAGVISPKLTAQASESEQFYTDAFTYTTEQLRQLISLGAAIDWHACGLLQLAHNDRELKRWNALKARDFAENFIQLLDKESTAEIAGIVCDYPASYFPKAGFINPASFCQALLANSQHQLIQSTEVTQLRRDTNKQHWEIIGDEQAVIASAEAVVICNGQNLNQFSQSYSIPLSNVLGQTSLAKSSTPHELKCVMGHEGYLTPTYDGVNVFGATYERDYAEISLSTDADQRNFSQLKQYLPEWSETIVSYESGHAAVRPATPDRYPFAGAVPETSQYIKDYTDLKHGRASQRFPKATYHHGLFLLGGLGSRGLTTSGYCAHLLSQLMNNQLTIEQGELLNKLHPARFLIRQIKRGEL</sequence>
<dbReference type="GO" id="GO:0008033">
    <property type="term" value="P:tRNA processing"/>
    <property type="evidence" value="ECO:0007669"/>
    <property type="project" value="UniProtKB-KW"/>
</dbReference>
<keyword evidence="3" id="KW-0285">Flavoprotein</keyword>
<dbReference type="GO" id="GO:0008168">
    <property type="term" value="F:methyltransferase activity"/>
    <property type="evidence" value="ECO:0007669"/>
    <property type="project" value="UniProtKB-KW"/>
</dbReference>
<dbReference type="GO" id="GO:0016645">
    <property type="term" value="F:oxidoreductase activity, acting on the CH-NH group of donors"/>
    <property type="evidence" value="ECO:0007669"/>
    <property type="project" value="InterPro"/>
</dbReference>
<keyword evidence="7" id="KW-0274">FAD</keyword>
<evidence type="ECO:0000313" key="12">
    <source>
        <dbReference type="Proteomes" id="UP000245539"/>
    </source>
</evidence>
<evidence type="ECO:0000256" key="2">
    <source>
        <dbReference type="ARBA" id="ARBA00022603"/>
    </source>
</evidence>
<evidence type="ECO:0000313" key="11">
    <source>
        <dbReference type="EMBL" id="PWQ97448.1"/>
    </source>
</evidence>
<dbReference type="Gene3D" id="3.50.50.60">
    <property type="entry name" value="FAD/NAD(P)-binding domain"/>
    <property type="match status" value="1"/>
</dbReference>
<evidence type="ECO:0000256" key="9">
    <source>
        <dbReference type="ARBA" id="ARBA00023268"/>
    </source>
</evidence>
<dbReference type="Proteomes" id="UP000245539">
    <property type="component" value="Unassembled WGS sequence"/>
</dbReference>
<dbReference type="Gene3D" id="3.30.9.10">
    <property type="entry name" value="D-Amino Acid Oxidase, subunit A, domain 2"/>
    <property type="match status" value="1"/>
</dbReference>
<name>A0A317CFS9_9GAMM</name>
<dbReference type="GO" id="GO:0005737">
    <property type="term" value="C:cytoplasm"/>
    <property type="evidence" value="ECO:0007669"/>
    <property type="project" value="TreeGrafter"/>
</dbReference>
<dbReference type="InterPro" id="IPR006076">
    <property type="entry name" value="FAD-dep_OxRdtase"/>
</dbReference>
<dbReference type="OrthoDB" id="9786494at2"/>